<dbReference type="PANTHER" id="PTHR43784:SF2">
    <property type="entry name" value="GDSL-LIKE LIPASE_ACYLHYDROLASE, PUTATIVE (AFU_ORTHOLOGUE AFUA_2G00820)-RELATED"/>
    <property type="match status" value="1"/>
</dbReference>
<dbReference type="AlphaFoldDB" id="A0A7W3QL00"/>
<dbReference type="PANTHER" id="PTHR43784">
    <property type="entry name" value="GDSL-LIKE LIPASE/ACYLHYDROLASE, PUTATIVE (AFU_ORTHOLOGUE AFUA_2G00820)-RELATED"/>
    <property type="match status" value="1"/>
</dbReference>
<dbReference type="EMBL" id="JACJIA010000002">
    <property type="protein sequence ID" value="MBA8950458.1"/>
    <property type="molecule type" value="Genomic_DNA"/>
</dbReference>
<accession>A0A7W3QL00</accession>
<dbReference type="InterPro" id="IPR036514">
    <property type="entry name" value="SGNH_hydro_sf"/>
</dbReference>
<evidence type="ECO:0000313" key="2">
    <source>
        <dbReference type="EMBL" id="MBA8950458.1"/>
    </source>
</evidence>
<name>A0A7W3QL00_ACTNM</name>
<dbReference type="Proteomes" id="UP000572680">
    <property type="component" value="Unassembled WGS sequence"/>
</dbReference>
<dbReference type="InterPro" id="IPR013830">
    <property type="entry name" value="SGNH_hydro"/>
</dbReference>
<dbReference type="Pfam" id="PF13472">
    <property type="entry name" value="Lipase_GDSL_2"/>
    <property type="match status" value="1"/>
</dbReference>
<gene>
    <name evidence="2" type="ORF">HNR61_002071</name>
</gene>
<reference evidence="2 3" key="1">
    <citation type="submission" date="2020-08" db="EMBL/GenBank/DDBJ databases">
        <title>Genomic Encyclopedia of Type Strains, Phase IV (KMG-IV): sequencing the most valuable type-strain genomes for metagenomic binning, comparative biology and taxonomic classification.</title>
        <authorList>
            <person name="Goeker M."/>
        </authorList>
    </citation>
    <scope>NUCLEOTIDE SEQUENCE [LARGE SCALE GENOMIC DNA]</scope>
    <source>
        <strain evidence="2 3">DSM 44197</strain>
    </source>
</reference>
<evidence type="ECO:0000259" key="1">
    <source>
        <dbReference type="Pfam" id="PF13472"/>
    </source>
</evidence>
<keyword evidence="3" id="KW-1185">Reference proteome</keyword>
<dbReference type="SUPFAM" id="SSF52266">
    <property type="entry name" value="SGNH hydrolase"/>
    <property type="match status" value="1"/>
</dbReference>
<feature type="domain" description="SGNH hydrolase-type esterase" evidence="1">
    <location>
        <begin position="219"/>
        <end position="414"/>
    </location>
</feature>
<comment type="caution">
    <text evidence="2">The sequence shown here is derived from an EMBL/GenBank/DDBJ whole genome shotgun (WGS) entry which is preliminary data.</text>
</comment>
<organism evidence="2 3">
    <name type="scientific">Actinomadura namibiensis</name>
    <dbReference type="NCBI Taxonomy" id="182080"/>
    <lineage>
        <taxon>Bacteria</taxon>
        <taxon>Bacillati</taxon>
        <taxon>Actinomycetota</taxon>
        <taxon>Actinomycetes</taxon>
        <taxon>Streptosporangiales</taxon>
        <taxon>Thermomonosporaceae</taxon>
        <taxon>Actinomadura</taxon>
    </lineage>
</organism>
<evidence type="ECO:0000313" key="3">
    <source>
        <dbReference type="Proteomes" id="UP000572680"/>
    </source>
</evidence>
<proteinExistence type="predicted"/>
<dbReference type="CDD" id="cd01830">
    <property type="entry name" value="XynE_like"/>
    <property type="match status" value="1"/>
</dbReference>
<sequence>MANVPAAVKITVGAAAGAVLIAGMVQASPARHAVARLTAAEPWATTWGAAMQPPVAGDEDSGPNWSPRGFRNESVRQVVRVGAGGRRVRVRLSNRYGERPLTIAGAAVGRSAGDALVWPGSSRPITFGRAAATEIAPGAEIVSDPVELTTSPMEKLAVSLRFTEATGPATFHRFALTRSYRAAGDRLTDTGDAYRESTSSWYFLSGVETEGGPGRSVAVFGDSLVDGVGTTPEADARFPDRLAERLAAGRHGYGVVNVGIGSNKLLRSSPCGGESALARFRRDVLDRPGVKAVIVHLGANDIGAPQVSDPCVQPNPRVTAEQLVQGHRELIRAARERGVKTVGMTLPPMKGALFPFWNAEAERLRQELNRWIRQSGEYDAVVDGAKALAAPDDPRMPRPGYVFKDGLHPNDAGHLALAAAIDPGNL</sequence>
<dbReference type="RefSeq" id="WP_182842875.1">
    <property type="nucleotide sequence ID" value="NZ_BAAALP010000002.1"/>
</dbReference>
<dbReference type="InterPro" id="IPR053140">
    <property type="entry name" value="GDSL_Rv0518-like"/>
</dbReference>
<dbReference type="Gene3D" id="3.40.50.1110">
    <property type="entry name" value="SGNH hydrolase"/>
    <property type="match status" value="1"/>
</dbReference>
<protein>
    <submittedName>
        <fullName evidence="2">Lysophospholipase L1-like esterase</fullName>
    </submittedName>
</protein>